<dbReference type="InterPro" id="IPR007863">
    <property type="entry name" value="Peptidase_M16_C"/>
</dbReference>
<dbReference type="GO" id="GO:0046872">
    <property type="term" value="F:metal ion binding"/>
    <property type="evidence" value="ECO:0007669"/>
    <property type="project" value="UniProtKB-KW"/>
</dbReference>
<dbReference type="SMR" id="A0A0R0GM75"/>
<dbReference type="PANTHER" id="PTHR43690">
    <property type="entry name" value="NARDILYSIN"/>
    <property type="match status" value="1"/>
</dbReference>
<reference evidence="4" key="2">
    <citation type="submission" date="2018-02" db="UniProtKB">
        <authorList>
            <consortium name="EnsemblPlants"/>
        </authorList>
    </citation>
    <scope>IDENTIFICATION</scope>
    <source>
        <strain evidence="4">Williams 82</strain>
    </source>
</reference>
<feature type="domain" description="Peptidase M16 C-terminal" evidence="2">
    <location>
        <begin position="30"/>
        <end position="175"/>
    </location>
</feature>
<evidence type="ECO:0000313" key="5">
    <source>
        <dbReference type="Proteomes" id="UP000008827"/>
    </source>
</evidence>
<gene>
    <name evidence="3" type="ORF">GLYMA_14G112800</name>
</gene>
<proteinExistence type="predicted"/>
<protein>
    <recommendedName>
        <fullName evidence="2">Peptidase M16 C-terminal domain-containing protein</fullName>
    </recommendedName>
</protein>
<dbReference type="InterPro" id="IPR011249">
    <property type="entry name" value="Metalloenz_LuxS/M16"/>
</dbReference>
<keyword evidence="5" id="KW-1185">Reference proteome</keyword>
<dbReference type="AlphaFoldDB" id="A0A0R0GM75"/>
<accession>A0A0R0GM75</accession>
<dbReference type="Pfam" id="PF05193">
    <property type="entry name" value="Peptidase_M16_C"/>
    <property type="match status" value="1"/>
</dbReference>
<name>A0A0R0GM75_SOYBN</name>
<dbReference type="PaxDb" id="3847-GLYMA14G13816.1"/>
<dbReference type="EMBL" id="CM000847">
    <property type="protein sequence ID" value="KRH15819.1"/>
    <property type="molecule type" value="Genomic_DNA"/>
</dbReference>
<reference evidence="3 4" key="1">
    <citation type="journal article" date="2010" name="Nature">
        <title>Genome sequence of the palaeopolyploid soybean.</title>
        <authorList>
            <person name="Schmutz J."/>
            <person name="Cannon S.B."/>
            <person name="Schlueter J."/>
            <person name="Ma J."/>
            <person name="Mitros T."/>
            <person name="Nelson W."/>
            <person name="Hyten D.L."/>
            <person name="Song Q."/>
            <person name="Thelen J.J."/>
            <person name="Cheng J."/>
            <person name="Xu D."/>
            <person name="Hellsten U."/>
            <person name="May G.D."/>
            <person name="Yu Y."/>
            <person name="Sakurai T."/>
            <person name="Umezawa T."/>
            <person name="Bhattacharyya M.K."/>
            <person name="Sandhu D."/>
            <person name="Valliyodan B."/>
            <person name="Lindquist E."/>
            <person name="Peto M."/>
            <person name="Grant D."/>
            <person name="Shu S."/>
            <person name="Goodstein D."/>
            <person name="Barry K."/>
            <person name="Futrell-Griggs M."/>
            <person name="Abernathy B."/>
            <person name="Du J."/>
            <person name="Tian Z."/>
            <person name="Zhu L."/>
            <person name="Gill N."/>
            <person name="Joshi T."/>
            <person name="Libault M."/>
            <person name="Sethuraman A."/>
            <person name="Zhang X.-C."/>
            <person name="Shinozaki K."/>
            <person name="Nguyen H.T."/>
            <person name="Wing R.A."/>
            <person name="Cregan P."/>
            <person name="Specht J."/>
            <person name="Grimwood J."/>
            <person name="Rokhsar D."/>
            <person name="Stacey G."/>
            <person name="Shoemaker R.C."/>
            <person name="Jackson S.A."/>
        </authorList>
    </citation>
    <scope>NUCLEOTIDE SEQUENCE</scope>
    <source>
        <strain evidence="4">cv. Williams 82</strain>
        <tissue evidence="3">Callus</tissue>
    </source>
</reference>
<organism evidence="3">
    <name type="scientific">Glycine max</name>
    <name type="common">Soybean</name>
    <name type="synonym">Glycine hispida</name>
    <dbReference type="NCBI Taxonomy" id="3847"/>
    <lineage>
        <taxon>Eukaryota</taxon>
        <taxon>Viridiplantae</taxon>
        <taxon>Streptophyta</taxon>
        <taxon>Embryophyta</taxon>
        <taxon>Tracheophyta</taxon>
        <taxon>Spermatophyta</taxon>
        <taxon>Magnoliopsida</taxon>
        <taxon>eudicotyledons</taxon>
        <taxon>Gunneridae</taxon>
        <taxon>Pentapetalae</taxon>
        <taxon>rosids</taxon>
        <taxon>fabids</taxon>
        <taxon>Fabales</taxon>
        <taxon>Fabaceae</taxon>
        <taxon>Papilionoideae</taxon>
        <taxon>50 kb inversion clade</taxon>
        <taxon>NPAAA clade</taxon>
        <taxon>indigoferoid/millettioid clade</taxon>
        <taxon>Phaseoleae</taxon>
        <taxon>Glycine</taxon>
        <taxon>Glycine subgen. Soja</taxon>
    </lineage>
</organism>
<dbReference type="PANTHER" id="PTHR43690:SF18">
    <property type="entry name" value="INSULIN-DEGRADING ENZYME-RELATED"/>
    <property type="match status" value="1"/>
</dbReference>
<dbReference type="Gene3D" id="3.30.830.10">
    <property type="entry name" value="Metalloenzyme, LuxS/M16 peptidase-like"/>
    <property type="match status" value="1"/>
</dbReference>
<evidence type="ECO:0000259" key="2">
    <source>
        <dbReference type="Pfam" id="PF05193"/>
    </source>
</evidence>
<dbReference type="EnsemblPlants" id="KRH15819">
    <property type="protein sequence ID" value="KRH15819"/>
    <property type="gene ID" value="GLYMA_14G112800"/>
</dbReference>
<dbReference type="OMA" id="EWIFEED"/>
<evidence type="ECO:0000313" key="4">
    <source>
        <dbReference type="EnsemblPlants" id="KRH15819"/>
    </source>
</evidence>
<reference evidence="3" key="3">
    <citation type="submission" date="2018-07" db="EMBL/GenBank/DDBJ databases">
        <title>WGS assembly of Glycine max.</title>
        <authorList>
            <person name="Schmutz J."/>
            <person name="Cannon S."/>
            <person name="Schlueter J."/>
            <person name="Ma J."/>
            <person name="Mitros T."/>
            <person name="Nelson W."/>
            <person name="Hyten D."/>
            <person name="Song Q."/>
            <person name="Thelen J."/>
            <person name="Cheng J."/>
            <person name="Xu D."/>
            <person name="Hellsten U."/>
            <person name="May G."/>
            <person name="Yu Y."/>
            <person name="Sakurai T."/>
            <person name="Umezawa T."/>
            <person name="Bhattacharyya M."/>
            <person name="Sandhu D."/>
            <person name="Valliyodan B."/>
            <person name="Lindquist E."/>
            <person name="Peto M."/>
            <person name="Grant D."/>
            <person name="Shu S."/>
            <person name="Goodstein D."/>
            <person name="Barry K."/>
            <person name="Futrell-Griggs M."/>
            <person name="Abernathy B."/>
            <person name="Du J."/>
            <person name="Tian Z."/>
            <person name="Zhu L."/>
            <person name="Gill N."/>
            <person name="Joshi T."/>
            <person name="Libault M."/>
            <person name="Sethuraman A."/>
            <person name="Zhang X."/>
            <person name="Shinozaki K."/>
            <person name="Nguyen H."/>
            <person name="Wing R."/>
            <person name="Cregan P."/>
            <person name="Specht J."/>
            <person name="Grimwood J."/>
            <person name="Rokhsar D."/>
            <person name="Stacey G."/>
            <person name="Shoemaker R."/>
            <person name="Jackson S."/>
        </authorList>
    </citation>
    <scope>NUCLEOTIDE SEQUENCE</scope>
    <source>
        <tissue evidence="3">Callus</tissue>
    </source>
</reference>
<dbReference type="InParanoid" id="A0A0R0GM75"/>
<sequence length="178" mass="20655">MSCLQYMGCIIYLSFLNGYNPIICAWIFSESLDKIQNLVEEKFQDIININKSCFRARVQPCKSEHLWILVKTVPIKQGHKLRIVWPVTPEIHHYIEGPCKYLGHLIDHEGKGSLYYILKKNGWKKIIFAGWATGLNVGESDWSLDFSFFKVVIDLNDASHEHVQDIIGLLFKYIELPQ</sequence>
<dbReference type="Proteomes" id="UP000008827">
    <property type="component" value="Chromosome 14"/>
</dbReference>
<dbReference type="InterPro" id="IPR050626">
    <property type="entry name" value="Peptidase_M16"/>
</dbReference>
<keyword evidence="1" id="KW-0479">Metal-binding</keyword>
<evidence type="ECO:0000256" key="1">
    <source>
        <dbReference type="ARBA" id="ARBA00022723"/>
    </source>
</evidence>
<dbReference type="Gramene" id="KRH15819">
    <property type="protein sequence ID" value="KRH15819"/>
    <property type="gene ID" value="GLYMA_14G112800"/>
</dbReference>
<dbReference type="SUPFAM" id="SSF63411">
    <property type="entry name" value="LuxS/MPP-like metallohydrolase"/>
    <property type="match status" value="1"/>
</dbReference>
<dbReference type="STRING" id="3847.A0A0R0GM75"/>
<evidence type="ECO:0000313" key="3">
    <source>
        <dbReference type="EMBL" id="KRH15819.1"/>
    </source>
</evidence>